<sequence>MHDTTLPEIFVNLSNYKSTNSTANSNSEPIKIILIILKAILSLLCIFFNGFIIYLVCFKLKHRSYSNFLFLSGAISDFMIGLLSIPFMTVFTSYGFWPLGEGLCLFWVINDYSIGTVSIYSLLLMSIHRFRQLKWPLKVNENMSKEKYALIFGKWILIYLFWGLSVILVTRSNFNPENCYFTSTFAYVISADSVGYFLPVIAVFLTNIFVYLELRKNFKKRNIKLGAIKKTRVLKELQTQINSVSRNLEKFKGSKDNETTRSRRLDINKEKKAILCIWSISIFLCVLFSVFCISWPLKAKCSDCVSDVILEIGYWMSYIYSTFNPVILLIFNNKYRHEFYKTFCCCRLFRT</sequence>
<evidence type="ECO:0000256" key="5">
    <source>
        <dbReference type="ARBA" id="ARBA00023040"/>
    </source>
</evidence>
<keyword evidence="5 9" id="KW-0297">G-protein coupled receptor</keyword>
<protein>
    <recommendedName>
        <fullName evidence="11">G-protein coupled receptors family 1 profile domain-containing protein</fullName>
    </recommendedName>
</protein>
<keyword evidence="13" id="KW-1185">Reference proteome</keyword>
<evidence type="ECO:0000313" key="12">
    <source>
        <dbReference type="EMBL" id="CAF1013475.1"/>
    </source>
</evidence>
<evidence type="ECO:0000313" key="13">
    <source>
        <dbReference type="Proteomes" id="UP000663879"/>
    </source>
</evidence>
<dbReference type="PANTHER" id="PTHR24247">
    <property type="entry name" value="5-HYDROXYTRYPTAMINE RECEPTOR"/>
    <property type="match status" value="1"/>
</dbReference>
<feature type="transmembrane region" description="Helical" evidence="10">
    <location>
        <begin position="68"/>
        <end position="94"/>
    </location>
</feature>
<evidence type="ECO:0000256" key="2">
    <source>
        <dbReference type="ARBA" id="ARBA00022475"/>
    </source>
</evidence>
<dbReference type="PRINTS" id="PR00237">
    <property type="entry name" value="GPCRRHODOPSN"/>
</dbReference>
<dbReference type="AlphaFoldDB" id="A0A814HR22"/>
<comment type="subcellular location">
    <subcellularLocation>
        <location evidence="1">Cell membrane</location>
        <topology evidence="1">Multi-pass membrane protein</topology>
    </subcellularLocation>
</comment>
<gene>
    <name evidence="12" type="ORF">OXX778_LOCUS17009</name>
</gene>
<dbReference type="PANTHER" id="PTHR24247:SF265">
    <property type="entry name" value="MUSCARINIC ACETYLCHOLINE RECEPTOR DM1"/>
    <property type="match status" value="1"/>
</dbReference>
<keyword evidence="3 9" id="KW-0812">Transmembrane</keyword>
<dbReference type="GO" id="GO:0045202">
    <property type="term" value="C:synapse"/>
    <property type="evidence" value="ECO:0007669"/>
    <property type="project" value="TreeGrafter"/>
</dbReference>
<evidence type="ECO:0000256" key="9">
    <source>
        <dbReference type="RuleBase" id="RU000688"/>
    </source>
</evidence>
<dbReference type="GO" id="GO:0030425">
    <property type="term" value="C:dendrite"/>
    <property type="evidence" value="ECO:0007669"/>
    <property type="project" value="TreeGrafter"/>
</dbReference>
<feature type="transmembrane region" description="Helical" evidence="10">
    <location>
        <begin position="32"/>
        <end position="56"/>
    </location>
</feature>
<dbReference type="Gene3D" id="1.20.1070.10">
    <property type="entry name" value="Rhodopsin 7-helix transmembrane proteins"/>
    <property type="match status" value="1"/>
</dbReference>
<evidence type="ECO:0000256" key="6">
    <source>
        <dbReference type="ARBA" id="ARBA00023136"/>
    </source>
</evidence>
<evidence type="ECO:0000256" key="7">
    <source>
        <dbReference type="ARBA" id="ARBA00023170"/>
    </source>
</evidence>
<feature type="transmembrane region" description="Helical" evidence="10">
    <location>
        <begin position="106"/>
        <end position="127"/>
    </location>
</feature>
<proteinExistence type="inferred from homology"/>
<dbReference type="GO" id="GO:0007187">
    <property type="term" value="P:G protein-coupled receptor signaling pathway, coupled to cyclic nucleotide second messenger"/>
    <property type="evidence" value="ECO:0007669"/>
    <property type="project" value="TreeGrafter"/>
</dbReference>
<accession>A0A814HR22</accession>
<evidence type="ECO:0000256" key="1">
    <source>
        <dbReference type="ARBA" id="ARBA00004651"/>
    </source>
</evidence>
<keyword evidence="4 10" id="KW-1133">Transmembrane helix</keyword>
<dbReference type="GO" id="GO:0007197">
    <property type="term" value="P:adenylate cyclase-inhibiting G protein-coupled acetylcholine receptor signaling pathway"/>
    <property type="evidence" value="ECO:0007669"/>
    <property type="project" value="TreeGrafter"/>
</dbReference>
<keyword evidence="8 9" id="KW-0807">Transducer</keyword>
<feature type="domain" description="G-protein coupled receptors family 1 profile" evidence="11">
    <location>
        <begin position="48"/>
        <end position="328"/>
    </location>
</feature>
<evidence type="ECO:0000256" key="8">
    <source>
        <dbReference type="ARBA" id="ARBA00023224"/>
    </source>
</evidence>
<evidence type="ECO:0000256" key="10">
    <source>
        <dbReference type="SAM" id="Phobius"/>
    </source>
</evidence>
<reference evidence="12" key="1">
    <citation type="submission" date="2021-02" db="EMBL/GenBank/DDBJ databases">
        <authorList>
            <person name="Nowell W R."/>
        </authorList>
    </citation>
    <scope>NUCLEOTIDE SEQUENCE</scope>
    <source>
        <strain evidence="12">Ploen Becks lab</strain>
    </source>
</reference>
<dbReference type="GO" id="GO:0004993">
    <property type="term" value="F:G protein-coupled serotonin receptor activity"/>
    <property type="evidence" value="ECO:0007669"/>
    <property type="project" value="TreeGrafter"/>
</dbReference>
<dbReference type="GO" id="GO:0016907">
    <property type="term" value="F:G protein-coupled acetylcholine receptor activity"/>
    <property type="evidence" value="ECO:0007669"/>
    <property type="project" value="TreeGrafter"/>
</dbReference>
<feature type="transmembrane region" description="Helical" evidence="10">
    <location>
        <begin position="148"/>
        <end position="174"/>
    </location>
</feature>
<dbReference type="Pfam" id="PF00001">
    <property type="entry name" value="7tm_1"/>
    <property type="match status" value="1"/>
</dbReference>
<comment type="caution">
    <text evidence="12">The sequence shown here is derived from an EMBL/GenBank/DDBJ whole genome shotgun (WGS) entry which is preliminary data.</text>
</comment>
<comment type="similarity">
    <text evidence="9">Belongs to the G-protein coupled receptor 1 family.</text>
</comment>
<keyword evidence="7 9" id="KW-0675">Receptor</keyword>
<dbReference type="InterPro" id="IPR017452">
    <property type="entry name" value="GPCR_Rhodpsn_7TM"/>
</dbReference>
<dbReference type="GO" id="GO:0005886">
    <property type="term" value="C:plasma membrane"/>
    <property type="evidence" value="ECO:0007669"/>
    <property type="project" value="UniProtKB-SubCell"/>
</dbReference>
<feature type="transmembrane region" description="Helical" evidence="10">
    <location>
        <begin position="273"/>
        <end position="297"/>
    </location>
</feature>
<keyword evidence="6 10" id="KW-0472">Membrane</keyword>
<feature type="transmembrane region" description="Helical" evidence="10">
    <location>
        <begin position="312"/>
        <end position="331"/>
    </location>
</feature>
<dbReference type="Proteomes" id="UP000663879">
    <property type="component" value="Unassembled WGS sequence"/>
</dbReference>
<feature type="transmembrane region" description="Helical" evidence="10">
    <location>
        <begin position="194"/>
        <end position="214"/>
    </location>
</feature>
<evidence type="ECO:0000256" key="4">
    <source>
        <dbReference type="ARBA" id="ARBA00022989"/>
    </source>
</evidence>
<dbReference type="PROSITE" id="PS00237">
    <property type="entry name" value="G_PROTEIN_RECEP_F1_1"/>
    <property type="match status" value="1"/>
</dbReference>
<dbReference type="EMBL" id="CAJNOC010004209">
    <property type="protein sequence ID" value="CAF1013475.1"/>
    <property type="molecule type" value="Genomic_DNA"/>
</dbReference>
<dbReference type="SUPFAM" id="SSF81321">
    <property type="entry name" value="Family A G protein-coupled receptor-like"/>
    <property type="match status" value="1"/>
</dbReference>
<evidence type="ECO:0000256" key="3">
    <source>
        <dbReference type="ARBA" id="ARBA00022692"/>
    </source>
</evidence>
<organism evidence="12 13">
    <name type="scientific">Brachionus calyciflorus</name>
    <dbReference type="NCBI Taxonomy" id="104777"/>
    <lineage>
        <taxon>Eukaryota</taxon>
        <taxon>Metazoa</taxon>
        <taxon>Spiralia</taxon>
        <taxon>Gnathifera</taxon>
        <taxon>Rotifera</taxon>
        <taxon>Eurotatoria</taxon>
        <taxon>Monogononta</taxon>
        <taxon>Pseudotrocha</taxon>
        <taxon>Ploima</taxon>
        <taxon>Brachionidae</taxon>
        <taxon>Brachionus</taxon>
    </lineage>
</organism>
<dbReference type="OrthoDB" id="10071887at2759"/>
<keyword evidence="2" id="KW-1003">Cell membrane</keyword>
<name>A0A814HR22_9BILA</name>
<evidence type="ECO:0000259" key="11">
    <source>
        <dbReference type="PROSITE" id="PS50262"/>
    </source>
</evidence>
<dbReference type="InterPro" id="IPR000276">
    <property type="entry name" value="GPCR_Rhodpsn"/>
</dbReference>
<dbReference type="PROSITE" id="PS50262">
    <property type="entry name" value="G_PROTEIN_RECEP_F1_2"/>
    <property type="match status" value="1"/>
</dbReference>